<accession>A0A2A6BCL0</accession>
<dbReference type="Proteomes" id="UP000005239">
    <property type="component" value="Unassembled WGS sequence"/>
</dbReference>
<gene>
    <name evidence="1" type="primary">WBGene00283399</name>
</gene>
<reference evidence="2" key="1">
    <citation type="journal article" date="2008" name="Nat. Genet.">
        <title>The Pristionchus pacificus genome provides a unique perspective on nematode lifestyle and parasitism.</title>
        <authorList>
            <person name="Dieterich C."/>
            <person name="Clifton S.W."/>
            <person name="Schuster L.N."/>
            <person name="Chinwalla A."/>
            <person name="Delehaunty K."/>
            <person name="Dinkelacker I."/>
            <person name="Fulton L."/>
            <person name="Fulton R."/>
            <person name="Godfrey J."/>
            <person name="Minx P."/>
            <person name="Mitreva M."/>
            <person name="Roeseler W."/>
            <person name="Tian H."/>
            <person name="Witte H."/>
            <person name="Yang S.P."/>
            <person name="Wilson R.K."/>
            <person name="Sommer R.J."/>
        </authorList>
    </citation>
    <scope>NUCLEOTIDE SEQUENCE [LARGE SCALE GENOMIC DNA]</scope>
    <source>
        <strain evidence="2">PS312</strain>
    </source>
</reference>
<evidence type="ECO:0000313" key="2">
    <source>
        <dbReference type="Proteomes" id="UP000005239"/>
    </source>
</evidence>
<keyword evidence="2" id="KW-1185">Reference proteome</keyword>
<name>A0A2A6BCL0_PRIPA</name>
<dbReference type="EnsemblMetazoa" id="PPA45030.1">
    <property type="protein sequence ID" value="PPA45030.1"/>
    <property type="gene ID" value="WBGene00283399"/>
</dbReference>
<accession>A0A8R1V006</accession>
<sequence>MVAEVEGLSSPFTGGGSSGKQWKECTWQSSRLRVYSLERVRSEDIGSEVEWRRREIVVGAKGGKGEESRKRRVVNVAQLRAASHYRE</sequence>
<dbReference type="AlphaFoldDB" id="A0A2A6BCL0"/>
<organism evidence="1 2">
    <name type="scientific">Pristionchus pacificus</name>
    <name type="common">Parasitic nematode worm</name>
    <dbReference type="NCBI Taxonomy" id="54126"/>
    <lineage>
        <taxon>Eukaryota</taxon>
        <taxon>Metazoa</taxon>
        <taxon>Ecdysozoa</taxon>
        <taxon>Nematoda</taxon>
        <taxon>Chromadorea</taxon>
        <taxon>Rhabditida</taxon>
        <taxon>Rhabditina</taxon>
        <taxon>Diplogasteromorpha</taxon>
        <taxon>Diplogasteroidea</taxon>
        <taxon>Neodiplogasteridae</taxon>
        <taxon>Pristionchus</taxon>
    </lineage>
</organism>
<proteinExistence type="predicted"/>
<evidence type="ECO:0000313" key="1">
    <source>
        <dbReference type="EnsemblMetazoa" id="PPA45030.1"/>
    </source>
</evidence>
<reference evidence="1" key="2">
    <citation type="submission" date="2022-06" db="UniProtKB">
        <authorList>
            <consortium name="EnsemblMetazoa"/>
        </authorList>
    </citation>
    <scope>IDENTIFICATION</scope>
    <source>
        <strain evidence="1">PS312</strain>
    </source>
</reference>
<protein>
    <submittedName>
        <fullName evidence="1">Uncharacterized protein</fullName>
    </submittedName>
</protein>